<name>A0A6N7S5E5_9FIRM</name>
<evidence type="ECO:0000313" key="5">
    <source>
        <dbReference type="Proteomes" id="UP000480929"/>
    </source>
</evidence>
<dbReference type="Proteomes" id="UP000433575">
    <property type="component" value="Unassembled WGS sequence"/>
</dbReference>
<organism evidence="2 4">
    <name type="scientific">Holdemania massiliensis</name>
    <dbReference type="NCBI Taxonomy" id="1468449"/>
    <lineage>
        <taxon>Bacteria</taxon>
        <taxon>Bacillati</taxon>
        <taxon>Bacillota</taxon>
        <taxon>Erysipelotrichia</taxon>
        <taxon>Erysipelotrichales</taxon>
        <taxon>Erysipelotrichaceae</taxon>
        <taxon>Holdemania</taxon>
    </lineage>
</organism>
<protein>
    <submittedName>
        <fullName evidence="2">Uncharacterized protein</fullName>
    </submittedName>
</protein>
<keyword evidence="1" id="KW-0472">Membrane</keyword>
<keyword evidence="1" id="KW-1133">Transmembrane helix</keyword>
<accession>A0A6N7S5E5</accession>
<dbReference type="OrthoDB" id="1652172at2"/>
<reference evidence="4 5" key="1">
    <citation type="journal article" date="2019" name="Nat. Med.">
        <title>A library of human gut bacterial isolates paired with longitudinal multiomics data enables mechanistic microbiome research.</title>
        <authorList>
            <person name="Poyet M."/>
            <person name="Groussin M."/>
            <person name="Gibbons S.M."/>
            <person name="Avila-Pacheco J."/>
            <person name="Jiang X."/>
            <person name="Kearney S.M."/>
            <person name="Perrotta A.R."/>
            <person name="Berdy B."/>
            <person name="Zhao S."/>
            <person name="Lieberman T.D."/>
            <person name="Swanson P.K."/>
            <person name="Smith M."/>
            <person name="Roesemann S."/>
            <person name="Alexander J.E."/>
            <person name="Rich S.A."/>
            <person name="Livny J."/>
            <person name="Vlamakis H."/>
            <person name="Clish C."/>
            <person name="Bullock K."/>
            <person name="Deik A."/>
            <person name="Scott J."/>
            <person name="Pierce K.A."/>
            <person name="Xavier R.J."/>
            <person name="Alm E.J."/>
        </authorList>
    </citation>
    <scope>NUCLEOTIDE SEQUENCE [LARGE SCALE GENOMIC DNA]</scope>
    <source>
        <strain evidence="2 4">BIOML-A4</strain>
        <strain evidence="3 5">BIOML-A5</strain>
    </source>
</reference>
<dbReference type="RefSeq" id="WP_154238475.1">
    <property type="nucleotide sequence ID" value="NZ_CALJPI010000313.1"/>
</dbReference>
<feature type="transmembrane region" description="Helical" evidence="1">
    <location>
        <begin position="130"/>
        <end position="147"/>
    </location>
</feature>
<gene>
    <name evidence="3" type="ORF">GKD88_07115</name>
    <name evidence="2" type="ORF">GKE08_07210</name>
</gene>
<dbReference type="EMBL" id="WKPI01000009">
    <property type="protein sequence ID" value="MSC32887.1"/>
    <property type="molecule type" value="Genomic_DNA"/>
</dbReference>
<evidence type="ECO:0000313" key="2">
    <source>
        <dbReference type="EMBL" id="MSA89111.1"/>
    </source>
</evidence>
<evidence type="ECO:0000313" key="3">
    <source>
        <dbReference type="EMBL" id="MSC32887.1"/>
    </source>
</evidence>
<keyword evidence="1" id="KW-0812">Transmembrane</keyword>
<dbReference type="AlphaFoldDB" id="A0A6N7S5E5"/>
<dbReference type="Proteomes" id="UP000480929">
    <property type="component" value="Unassembled WGS sequence"/>
</dbReference>
<dbReference type="EMBL" id="WKPJ01000008">
    <property type="protein sequence ID" value="MSA89111.1"/>
    <property type="molecule type" value="Genomic_DNA"/>
</dbReference>
<feature type="transmembrane region" description="Helical" evidence="1">
    <location>
        <begin position="102"/>
        <end position="124"/>
    </location>
</feature>
<proteinExistence type="predicted"/>
<evidence type="ECO:0000313" key="4">
    <source>
        <dbReference type="Proteomes" id="UP000433575"/>
    </source>
</evidence>
<sequence length="310" mass="34942">MDGQDNMKERLLVLSQRMARRKSPKQKKRTLYQLSEMFSALGYPVTLMGKKGIHGQQLLGGDPTHAKVIVAADFNLREARLIPARQQLLNQSANRRNQLDNLTVSLVLTVLLAIMGVLLCIAGTKQEGRWYLFVLAAGVFLLAFWQGRRQAAGNAGKNAAMFALLECARQYRKEPVAFCFLEEMGTELGLRQLRENFPQAKLVYIHQLGREKALCVMLKGKPTRLQEALAENWPALTVQSLQENDDSLIRSWNEGILISTTDPTTMTCEMPGGKFDVQVDCDQIRQAVEVIGGLIHPHRKQDHHRPEKQN</sequence>
<keyword evidence="5" id="KW-1185">Reference proteome</keyword>
<evidence type="ECO:0000256" key="1">
    <source>
        <dbReference type="SAM" id="Phobius"/>
    </source>
</evidence>
<comment type="caution">
    <text evidence="2">The sequence shown here is derived from an EMBL/GenBank/DDBJ whole genome shotgun (WGS) entry which is preliminary data.</text>
</comment>